<dbReference type="InterPro" id="IPR001320">
    <property type="entry name" value="Iontro_rcpt_C"/>
</dbReference>
<evidence type="ECO:0000256" key="2">
    <source>
        <dbReference type="ARBA" id="ARBA00008685"/>
    </source>
</evidence>
<evidence type="ECO:0000256" key="5">
    <source>
        <dbReference type="ARBA" id="ARBA00022692"/>
    </source>
</evidence>
<evidence type="ECO:0000259" key="16">
    <source>
        <dbReference type="Pfam" id="PF10613"/>
    </source>
</evidence>
<dbReference type="GO" id="GO:0015276">
    <property type="term" value="F:ligand-gated monoatomic ion channel activity"/>
    <property type="evidence" value="ECO:0007669"/>
    <property type="project" value="InterPro"/>
</dbReference>
<dbReference type="InterPro" id="IPR019594">
    <property type="entry name" value="Glu/Gly-bd"/>
</dbReference>
<feature type="chain" id="PRO_5001644200" description="Ionotropic glutamate receptor L-glutamate and glycine-binding domain-containing protein" evidence="14">
    <location>
        <begin position="23"/>
        <end position="447"/>
    </location>
</feature>
<feature type="transmembrane region" description="Helical" evidence="13">
    <location>
        <begin position="326"/>
        <end position="349"/>
    </location>
</feature>
<keyword evidence="6 13" id="KW-1133">Transmembrane helix</keyword>
<keyword evidence="5 13" id="KW-0812">Transmembrane</keyword>
<keyword evidence="3" id="KW-0813">Transport</keyword>
<evidence type="ECO:0000256" key="3">
    <source>
        <dbReference type="ARBA" id="ARBA00022448"/>
    </source>
</evidence>
<dbReference type="Gene3D" id="3.40.190.10">
    <property type="entry name" value="Periplasmic binding protein-like II"/>
    <property type="match status" value="1"/>
</dbReference>
<evidence type="ECO:0000256" key="14">
    <source>
        <dbReference type="SAM" id="SignalP"/>
    </source>
</evidence>
<comment type="subcellular location">
    <subcellularLocation>
        <location evidence="1">Cell membrane</location>
        <topology evidence="1">Multi-pass membrane protein</topology>
    </subcellularLocation>
</comment>
<keyword evidence="12" id="KW-0407">Ion channel</keyword>
<feature type="domain" description="Ionotropic glutamate receptor L-glutamate and glycine-binding" evidence="16">
    <location>
        <begin position="219"/>
        <end position="307"/>
    </location>
</feature>
<evidence type="ECO:0000313" key="18">
    <source>
        <dbReference type="EMBL" id="KDR11376.1"/>
    </source>
</evidence>
<evidence type="ECO:0000256" key="1">
    <source>
        <dbReference type="ARBA" id="ARBA00004651"/>
    </source>
</evidence>
<feature type="domain" description="Ionotropic receptor 75a N-terminal" evidence="17">
    <location>
        <begin position="119"/>
        <end position="206"/>
    </location>
</feature>
<dbReference type="Pfam" id="PF10613">
    <property type="entry name" value="Lig_chan-Glu_bd"/>
    <property type="match status" value="1"/>
</dbReference>
<dbReference type="FunCoup" id="A0A067QP44">
    <property type="interactions" value="58"/>
</dbReference>
<dbReference type="AlphaFoldDB" id="A0A067QP44"/>
<comment type="similarity">
    <text evidence="2">Belongs to the glutamate-gated ion channel (TC 1.A.10.1) family.</text>
</comment>
<evidence type="ECO:0008006" key="20">
    <source>
        <dbReference type="Google" id="ProtNLM"/>
    </source>
</evidence>
<dbReference type="Pfam" id="PF00060">
    <property type="entry name" value="Lig_chan"/>
    <property type="match status" value="1"/>
</dbReference>
<keyword evidence="11" id="KW-1071">Ligand-gated ion channel</keyword>
<organism evidence="18 19">
    <name type="scientific">Zootermopsis nevadensis</name>
    <name type="common">Dampwood termite</name>
    <dbReference type="NCBI Taxonomy" id="136037"/>
    <lineage>
        <taxon>Eukaryota</taxon>
        <taxon>Metazoa</taxon>
        <taxon>Ecdysozoa</taxon>
        <taxon>Arthropoda</taxon>
        <taxon>Hexapoda</taxon>
        <taxon>Insecta</taxon>
        <taxon>Pterygota</taxon>
        <taxon>Neoptera</taxon>
        <taxon>Polyneoptera</taxon>
        <taxon>Dictyoptera</taxon>
        <taxon>Blattodea</taxon>
        <taxon>Blattoidea</taxon>
        <taxon>Termitoidae</taxon>
        <taxon>Termopsidae</taxon>
        <taxon>Zootermopsis</taxon>
    </lineage>
</organism>
<evidence type="ECO:0000259" key="15">
    <source>
        <dbReference type="Pfam" id="PF00060"/>
    </source>
</evidence>
<evidence type="ECO:0000256" key="7">
    <source>
        <dbReference type="ARBA" id="ARBA00023065"/>
    </source>
</evidence>
<evidence type="ECO:0000256" key="10">
    <source>
        <dbReference type="ARBA" id="ARBA00023180"/>
    </source>
</evidence>
<dbReference type="InParanoid" id="A0A067QP44"/>
<keyword evidence="7" id="KW-0406">Ion transport</keyword>
<feature type="non-terminal residue" evidence="18">
    <location>
        <position position="447"/>
    </location>
</feature>
<feature type="signal peptide" evidence="14">
    <location>
        <begin position="1"/>
        <end position="22"/>
    </location>
</feature>
<dbReference type="Proteomes" id="UP000027135">
    <property type="component" value="Unassembled WGS sequence"/>
</dbReference>
<keyword evidence="14" id="KW-0732">Signal</keyword>
<protein>
    <recommendedName>
        <fullName evidence="20">Ionotropic glutamate receptor L-glutamate and glycine-binding domain-containing protein</fullName>
    </recommendedName>
</protein>
<keyword evidence="10" id="KW-0325">Glycoprotein</keyword>
<dbReference type="GO" id="GO:0005886">
    <property type="term" value="C:plasma membrane"/>
    <property type="evidence" value="ECO:0007669"/>
    <property type="project" value="UniProtKB-SubCell"/>
</dbReference>
<gene>
    <name evidence="18" type="ORF">L798_14896</name>
</gene>
<dbReference type="EMBL" id="KK853099">
    <property type="protein sequence ID" value="KDR11376.1"/>
    <property type="molecule type" value="Genomic_DNA"/>
</dbReference>
<dbReference type="GO" id="GO:0050906">
    <property type="term" value="P:detection of stimulus involved in sensory perception"/>
    <property type="evidence" value="ECO:0007669"/>
    <property type="project" value="UniProtKB-ARBA"/>
</dbReference>
<dbReference type="PANTHER" id="PTHR42643">
    <property type="entry name" value="IONOTROPIC RECEPTOR 20A-RELATED"/>
    <property type="match status" value="1"/>
</dbReference>
<evidence type="ECO:0000256" key="6">
    <source>
        <dbReference type="ARBA" id="ARBA00022989"/>
    </source>
</evidence>
<evidence type="ECO:0000256" key="11">
    <source>
        <dbReference type="ARBA" id="ARBA00023286"/>
    </source>
</evidence>
<dbReference type="PANTHER" id="PTHR42643:SF24">
    <property type="entry name" value="IONOTROPIC RECEPTOR 60A"/>
    <property type="match status" value="1"/>
</dbReference>
<evidence type="ECO:0000256" key="4">
    <source>
        <dbReference type="ARBA" id="ARBA00022475"/>
    </source>
</evidence>
<accession>A0A067QP44</accession>
<dbReference type="Pfam" id="PF24576">
    <property type="entry name" value="IR75A_N"/>
    <property type="match status" value="1"/>
</dbReference>
<keyword evidence="4" id="KW-1003">Cell membrane</keyword>
<evidence type="ECO:0000259" key="17">
    <source>
        <dbReference type="Pfam" id="PF24576"/>
    </source>
</evidence>
<dbReference type="SUPFAM" id="SSF53850">
    <property type="entry name" value="Periplasmic binding protein-like II"/>
    <property type="match status" value="1"/>
</dbReference>
<keyword evidence="19" id="KW-1185">Reference proteome</keyword>
<dbReference type="Gene3D" id="1.10.287.70">
    <property type="match status" value="1"/>
</dbReference>
<keyword evidence="9" id="KW-0675">Receptor</keyword>
<dbReference type="InterPro" id="IPR052192">
    <property type="entry name" value="Insect_Ionotropic_Sensory_Rcpt"/>
</dbReference>
<evidence type="ECO:0000256" key="9">
    <source>
        <dbReference type="ARBA" id="ARBA00023170"/>
    </source>
</evidence>
<name>A0A067QP44_ZOONE</name>
<feature type="transmembrane region" description="Helical" evidence="13">
    <location>
        <begin position="388"/>
        <end position="414"/>
    </location>
</feature>
<evidence type="ECO:0000256" key="13">
    <source>
        <dbReference type="SAM" id="Phobius"/>
    </source>
</evidence>
<evidence type="ECO:0000256" key="12">
    <source>
        <dbReference type="ARBA" id="ARBA00023303"/>
    </source>
</evidence>
<keyword evidence="8 13" id="KW-0472">Membrane</keyword>
<reference evidence="18 19" key="1">
    <citation type="journal article" date="2014" name="Nat. Commun.">
        <title>Molecular traces of alternative social organization in a termite genome.</title>
        <authorList>
            <person name="Terrapon N."/>
            <person name="Li C."/>
            <person name="Robertson H.M."/>
            <person name="Ji L."/>
            <person name="Meng X."/>
            <person name="Booth W."/>
            <person name="Chen Z."/>
            <person name="Childers C.P."/>
            <person name="Glastad K.M."/>
            <person name="Gokhale K."/>
            <person name="Gowin J."/>
            <person name="Gronenberg W."/>
            <person name="Hermansen R.A."/>
            <person name="Hu H."/>
            <person name="Hunt B.G."/>
            <person name="Huylmans A.K."/>
            <person name="Khalil S.M."/>
            <person name="Mitchell R.D."/>
            <person name="Munoz-Torres M.C."/>
            <person name="Mustard J.A."/>
            <person name="Pan H."/>
            <person name="Reese J.T."/>
            <person name="Scharf M.E."/>
            <person name="Sun F."/>
            <person name="Vogel H."/>
            <person name="Xiao J."/>
            <person name="Yang W."/>
            <person name="Yang Z."/>
            <person name="Yang Z."/>
            <person name="Zhou J."/>
            <person name="Zhu J."/>
            <person name="Brent C.S."/>
            <person name="Elsik C.G."/>
            <person name="Goodisman M.A."/>
            <person name="Liberles D.A."/>
            <person name="Roe R.M."/>
            <person name="Vargo E.L."/>
            <person name="Vilcinskas A."/>
            <person name="Wang J."/>
            <person name="Bornberg-Bauer E."/>
            <person name="Korb J."/>
            <person name="Zhang G."/>
            <person name="Liebig J."/>
        </authorList>
    </citation>
    <scope>NUCLEOTIDE SEQUENCE [LARGE SCALE GENOMIC DNA]</scope>
    <source>
        <tissue evidence="18">Whole organism</tissue>
    </source>
</reference>
<evidence type="ECO:0000256" key="8">
    <source>
        <dbReference type="ARBA" id="ARBA00023136"/>
    </source>
</evidence>
<evidence type="ECO:0000313" key="19">
    <source>
        <dbReference type="Proteomes" id="UP000027135"/>
    </source>
</evidence>
<dbReference type="InterPro" id="IPR057074">
    <property type="entry name" value="IR75A_N"/>
</dbReference>
<feature type="domain" description="Ionotropic glutamate receptor C-terminal" evidence="15">
    <location>
        <begin position="324"/>
        <end position="429"/>
    </location>
</feature>
<proteinExistence type="inferred from homology"/>
<sequence length="447" mass="50874">MSQITLSLSLIIICVPWGNISGELPVESAVQVISAVQRQFRSGCVLILQTSEETILAQKKNLLLWKLLAGLDMQTAILQYQSFNYSFQCRRNRPLFVIFYSNNQMLQKIAAKTTSTNARWLLFLPKSNSLEEIFDQVNIPLNCEFLVAQREGEMVQLVEVYRVNDTFPLEMNLVGNWSQKRGLQWTRTPLYKRRNNLRGFVFRATISINDPGTTVTSLGNNQYVVEGFLGKVWSSLAERLNFSTQFLKPRVQWGVEVNGKWNGMIGVITRNEADVAIAAFSMSPFRIPVLEFLKLIMVETSVLYIRKPEMYWPNWTTFFSPLKFELWLCVTIAALILSAGLSVTSRLSYRYGNEGPRRYTVSDSILCVYASFCSQGQDSTPKSWSCRAVYLTSYLVGVVLLAAYSAALISFLAVKRTVLPFQTLQELVNDGTYKFYLASGDLLTYFR</sequence>
<dbReference type="OMA" id="NAKSEYC"/>
<dbReference type="eggNOG" id="KOG1052">
    <property type="taxonomic scope" value="Eukaryota"/>
</dbReference>